<comment type="function">
    <text evidence="5">Reversible hydration of carbon dioxide.</text>
</comment>
<name>A0AAJ0GG74_9PEZI</name>
<sequence length="189" mass="20935">MTIPAPLAELLERNKEHQEYVKSMPSPPLDMPTMHKWAQENGGGVMVITCSDPRLNPYRILGVDAAREMKTVMIRNAGGRTFDALRSLAVLGTIGNPGTIVVMHHTDCGMTHFHDATVKKHLYEISPEGGDEIEGIKRYGEILGSIDDSIKEDVAQLRKSPFIAKGTAIVGLKYDVFTGKLEEMESWTR</sequence>
<keyword evidence="3 4" id="KW-0862">Zinc</keyword>
<feature type="binding site" evidence="4">
    <location>
        <position position="50"/>
    </location>
    <ligand>
        <name>Zn(2+)</name>
        <dbReference type="ChEBI" id="CHEBI:29105"/>
    </ligand>
</feature>
<comment type="catalytic activity">
    <reaction evidence="5">
        <text>hydrogencarbonate + H(+) = CO2 + H2O</text>
        <dbReference type="Rhea" id="RHEA:10748"/>
        <dbReference type="ChEBI" id="CHEBI:15377"/>
        <dbReference type="ChEBI" id="CHEBI:15378"/>
        <dbReference type="ChEBI" id="CHEBI:16526"/>
        <dbReference type="ChEBI" id="CHEBI:17544"/>
        <dbReference type="EC" id="4.2.1.1"/>
    </reaction>
</comment>
<dbReference type="Gene3D" id="3.40.1050.10">
    <property type="entry name" value="Carbonic anhydrase"/>
    <property type="match status" value="1"/>
</dbReference>
<dbReference type="GO" id="GO:0004089">
    <property type="term" value="F:carbonate dehydratase activity"/>
    <property type="evidence" value="ECO:0007669"/>
    <property type="project" value="UniProtKB-UniRule"/>
</dbReference>
<evidence type="ECO:0000256" key="4">
    <source>
        <dbReference type="PIRSR" id="PIRSR601765-1"/>
    </source>
</evidence>
<dbReference type="PANTHER" id="PTHR43175:SF3">
    <property type="entry name" value="CARBON DISULFIDE HYDROLASE"/>
    <property type="match status" value="1"/>
</dbReference>
<dbReference type="EC" id="4.2.1.1" evidence="5"/>
<dbReference type="EMBL" id="JAWDJX010000004">
    <property type="protein sequence ID" value="KAK3056946.1"/>
    <property type="molecule type" value="Genomic_DNA"/>
</dbReference>
<dbReference type="Pfam" id="PF00484">
    <property type="entry name" value="Pro_CA"/>
    <property type="match status" value="1"/>
</dbReference>
<organism evidence="6 7">
    <name type="scientific">Extremus antarcticus</name>
    <dbReference type="NCBI Taxonomy" id="702011"/>
    <lineage>
        <taxon>Eukaryota</taxon>
        <taxon>Fungi</taxon>
        <taxon>Dikarya</taxon>
        <taxon>Ascomycota</taxon>
        <taxon>Pezizomycotina</taxon>
        <taxon>Dothideomycetes</taxon>
        <taxon>Dothideomycetidae</taxon>
        <taxon>Mycosphaerellales</taxon>
        <taxon>Extremaceae</taxon>
        <taxon>Extremus</taxon>
    </lineage>
</organism>
<dbReference type="InterPro" id="IPR001765">
    <property type="entry name" value="Carbonic_anhydrase"/>
</dbReference>
<dbReference type="SMART" id="SM00947">
    <property type="entry name" value="Pro_CA"/>
    <property type="match status" value="1"/>
</dbReference>
<evidence type="ECO:0000256" key="5">
    <source>
        <dbReference type="RuleBase" id="RU003956"/>
    </source>
</evidence>
<comment type="similarity">
    <text evidence="1 5">Belongs to the beta-class carbonic anhydrase family.</text>
</comment>
<dbReference type="InterPro" id="IPR036874">
    <property type="entry name" value="Carbonic_anhydrase_sf"/>
</dbReference>
<dbReference type="SUPFAM" id="SSF53056">
    <property type="entry name" value="beta-carbonic anhydrase, cab"/>
    <property type="match status" value="1"/>
</dbReference>
<keyword evidence="5" id="KW-0456">Lyase</keyword>
<accession>A0AAJ0GG74</accession>
<feature type="binding site" evidence="4">
    <location>
        <position position="105"/>
    </location>
    <ligand>
        <name>Zn(2+)</name>
        <dbReference type="ChEBI" id="CHEBI:29105"/>
    </ligand>
</feature>
<gene>
    <name evidence="6" type="ORF">LTR09_001984</name>
</gene>
<proteinExistence type="inferred from homology"/>
<dbReference type="PANTHER" id="PTHR43175">
    <property type="entry name" value="CARBONIC ANHYDRASE"/>
    <property type="match status" value="1"/>
</dbReference>
<reference evidence="6" key="1">
    <citation type="submission" date="2023-04" db="EMBL/GenBank/DDBJ databases">
        <title>Black Yeasts Isolated from many extreme environments.</title>
        <authorList>
            <person name="Coleine C."/>
            <person name="Stajich J.E."/>
            <person name="Selbmann L."/>
        </authorList>
    </citation>
    <scope>NUCLEOTIDE SEQUENCE</scope>
    <source>
        <strain evidence="6">CCFEE 5312</strain>
    </source>
</reference>
<evidence type="ECO:0000313" key="7">
    <source>
        <dbReference type="Proteomes" id="UP001271007"/>
    </source>
</evidence>
<dbReference type="GO" id="GO:0008270">
    <property type="term" value="F:zinc ion binding"/>
    <property type="evidence" value="ECO:0007669"/>
    <property type="project" value="UniProtKB-UniRule"/>
</dbReference>
<evidence type="ECO:0000313" key="6">
    <source>
        <dbReference type="EMBL" id="KAK3056946.1"/>
    </source>
</evidence>
<dbReference type="Proteomes" id="UP001271007">
    <property type="component" value="Unassembled WGS sequence"/>
</dbReference>
<keyword evidence="7" id="KW-1185">Reference proteome</keyword>
<comment type="caution">
    <text evidence="6">The sequence shown here is derived from an EMBL/GenBank/DDBJ whole genome shotgun (WGS) entry which is preliminary data.</text>
</comment>
<dbReference type="AlphaFoldDB" id="A0AAJ0GG74"/>
<evidence type="ECO:0000256" key="2">
    <source>
        <dbReference type="ARBA" id="ARBA00022723"/>
    </source>
</evidence>
<evidence type="ECO:0000256" key="3">
    <source>
        <dbReference type="ARBA" id="ARBA00022833"/>
    </source>
</evidence>
<evidence type="ECO:0000256" key="1">
    <source>
        <dbReference type="ARBA" id="ARBA00006217"/>
    </source>
</evidence>
<comment type="cofactor">
    <cofactor evidence="4">
        <name>Zn(2+)</name>
        <dbReference type="ChEBI" id="CHEBI:29105"/>
    </cofactor>
    <text evidence="4">Binds 1 zinc ion per subunit.</text>
</comment>
<keyword evidence="2 4" id="KW-0479">Metal-binding</keyword>
<protein>
    <recommendedName>
        <fullName evidence="5">Carbonic anhydrase</fullName>
        <ecNumber evidence="5">4.2.1.1</ecNumber>
    </recommendedName>
    <alternativeName>
        <fullName evidence="5">Carbonate dehydratase</fullName>
    </alternativeName>
</protein>
<feature type="binding site" evidence="4">
    <location>
        <position position="108"/>
    </location>
    <ligand>
        <name>Zn(2+)</name>
        <dbReference type="ChEBI" id="CHEBI:29105"/>
    </ligand>
</feature>
<feature type="binding site" evidence="4">
    <location>
        <position position="52"/>
    </location>
    <ligand>
        <name>Zn(2+)</name>
        <dbReference type="ChEBI" id="CHEBI:29105"/>
    </ligand>
</feature>